<name>A0ACB9GNH1_9ASTR</name>
<accession>A0ACB9GNH1</accession>
<reference evidence="2" key="1">
    <citation type="journal article" date="2022" name="Mol. Ecol. Resour.">
        <title>The genomes of chicory, endive, great burdock and yacon provide insights into Asteraceae palaeo-polyploidization history and plant inulin production.</title>
        <authorList>
            <person name="Fan W."/>
            <person name="Wang S."/>
            <person name="Wang H."/>
            <person name="Wang A."/>
            <person name="Jiang F."/>
            <person name="Liu H."/>
            <person name="Zhao H."/>
            <person name="Xu D."/>
            <person name="Zhang Y."/>
        </authorList>
    </citation>
    <scope>NUCLEOTIDE SEQUENCE [LARGE SCALE GENOMIC DNA]</scope>
    <source>
        <strain evidence="2">cv. Yunnan</strain>
    </source>
</reference>
<proteinExistence type="predicted"/>
<organism evidence="1 2">
    <name type="scientific">Smallanthus sonchifolius</name>
    <dbReference type="NCBI Taxonomy" id="185202"/>
    <lineage>
        <taxon>Eukaryota</taxon>
        <taxon>Viridiplantae</taxon>
        <taxon>Streptophyta</taxon>
        <taxon>Embryophyta</taxon>
        <taxon>Tracheophyta</taxon>
        <taxon>Spermatophyta</taxon>
        <taxon>Magnoliopsida</taxon>
        <taxon>eudicotyledons</taxon>
        <taxon>Gunneridae</taxon>
        <taxon>Pentapetalae</taxon>
        <taxon>asterids</taxon>
        <taxon>campanulids</taxon>
        <taxon>Asterales</taxon>
        <taxon>Asteraceae</taxon>
        <taxon>Asteroideae</taxon>
        <taxon>Heliantheae alliance</taxon>
        <taxon>Millerieae</taxon>
        <taxon>Smallanthus</taxon>
    </lineage>
</organism>
<protein>
    <submittedName>
        <fullName evidence="1">Uncharacterized protein</fullName>
    </submittedName>
</protein>
<evidence type="ECO:0000313" key="2">
    <source>
        <dbReference type="Proteomes" id="UP001056120"/>
    </source>
</evidence>
<comment type="caution">
    <text evidence="1">The sequence shown here is derived from an EMBL/GenBank/DDBJ whole genome shotgun (WGS) entry which is preliminary data.</text>
</comment>
<dbReference type="Proteomes" id="UP001056120">
    <property type="component" value="Linkage Group LG14"/>
</dbReference>
<sequence>MFSSNPFPQIPSPIHVSHPLNPFFDLEKDGVYFNHHEDNNNPFVSGDSFFHSFNSFSPPPSAQQTIHTTDHIASDAQDFDSQNQLLHEGSVLQYSDNYNDLLESVVYPSKKKVVTSKKDGHSKIYTAQGPRDRRQSDYNDILHESTLEQRFSVSSSALYTYDQNFVVSEKWISQISSNDLTMSHISSTCELVLLGDMNHDDTHFQSS</sequence>
<gene>
    <name evidence="1" type="ORF">L1987_44092</name>
</gene>
<keyword evidence="2" id="KW-1185">Reference proteome</keyword>
<dbReference type="EMBL" id="CM042031">
    <property type="protein sequence ID" value="KAI3784984.1"/>
    <property type="molecule type" value="Genomic_DNA"/>
</dbReference>
<reference evidence="1 2" key="2">
    <citation type="journal article" date="2022" name="Mol. Ecol. Resour.">
        <title>The genomes of chicory, endive, great burdock and yacon provide insights into Asteraceae paleo-polyploidization history and plant inulin production.</title>
        <authorList>
            <person name="Fan W."/>
            <person name="Wang S."/>
            <person name="Wang H."/>
            <person name="Wang A."/>
            <person name="Jiang F."/>
            <person name="Liu H."/>
            <person name="Zhao H."/>
            <person name="Xu D."/>
            <person name="Zhang Y."/>
        </authorList>
    </citation>
    <scope>NUCLEOTIDE SEQUENCE [LARGE SCALE GENOMIC DNA]</scope>
    <source>
        <strain evidence="2">cv. Yunnan</strain>
        <tissue evidence="1">Leaves</tissue>
    </source>
</reference>
<evidence type="ECO:0000313" key="1">
    <source>
        <dbReference type="EMBL" id="KAI3784984.1"/>
    </source>
</evidence>